<dbReference type="InterPro" id="IPR001789">
    <property type="entry name" value="Sig_transdc_resp-reg_receiver"/>
</dbReference>
<dbReference type="InterPro" id="IPR011006">
    <property type="entry name" value="CheY-like_superfamily"/>
</dbReference>
<evidence type="ECO:0000259" key="5">
    <source>
        <dbReference type="PROSITE" id="PS50110"/>
    </source>
</evidence>
<keyword evidence="7" id="KW-1185">Reference proteome</keyword>
<name>A0A4Z1BK29_9FLAO</name>
<dbReference type="PANTHER" id="PTHR43214">
    <property type="entry name" value="TWO-COMPONENT RESPONSE REGULATOR"/>
    <property type="match status" value="1"/>
</dbReference>
<dbReference type="GO" id="GO:0006355">
    <property type="term" value="P:regulation of DNA-templated transcription"/>
    <property type="evidence" value="ECO:0007669"/>
    <property type="project" value="InterPro"/>
</dbReference>
<protein>
    <submittedName>
        <fullName evidence="6">Response regulator transcription factor</fullName>
    </submittedName>
</protein>
<dbReference type="Gene3D" id="3.40.50.2300">
    <property type="match status" value="1"/>
</dbReference>
<evidence type="ECO:0000313" key="6">
    <source>
        <dbReference type="EMBL" id="TGN22525.1"/>
    </source>
</evidence>
<dbReference type="SUPFAM" id="SSF46894">
    <property type="entry name" value="C-terminal effector domain of the bipartite response regulators"/>
    <property type="match status" value="1"/>
</dbReference>
<dbReference type="InterPro" id="IPR058245">
    <property type="entry name" value="NreC/VraR/RcsB-like_REC"/>
</dbReference>
<dbReference type="Pfam" id="PF00072">
    <property type="entry name" value="Response_reg"/>
    <property type="match status" value="1"/>
</dbReference>
<dbReference type="InterPro" id="IPR036388">
    <property type="entry name" value="WH-like_DNA-bd_sf"/>
</dbReference>
<dbReference type="InterPro" id="IPR016032">
    <property type="entry name" value="Sig_transdc_resp-reg_C-effctor"/>
</dbReference>
<evidence type="ECO:0000256" key="3">
    <source>
        <dbReference type="PROSITE-ProRule" id="PRU00169"/>
    </source>
</evidence>
<proteinExistence type="predicted"/>
<dbReference type="SMART" id="SM00448">
    <property type="entry name" value="REC"/>
    <property type="match status" value="1"/>
</dbReference>
<comment type="caution">
    <text evidence="6">The sequence shown here is derived from an EMBL/GenBank/DDBJ whole genome shotgun (WGS) entry which is preliminary data.</text>
</comment>
<dbReference type="AlphaFoldDB" id="A0A4Z1BK29"/>
<sequence>MMKIKIGIVDDDYLIVDLMTKFLQEQQNCDMLFSKTSGQEAIDFLKQAEELPHILLIDLKMKEMNGVELTQFIKHNYPELSVIIISSHYQDSFLSFMIKHGVAAFLPKGISLSKLIDVINEVNKHGFYLLPTQIEVLRDQIPLSNSAAQFLSEGITEREIEILKLIAMQNTAKEIGELLFISTRTVEGHKNNLFLKTGTKNIAGLVLYAIQKKILNPQDIFII</sequence>
<keyword evidence="2" id="KW-0238">DNA-binding</keyword>
<dbReference type="CDD" id="cd06170">
    <property type="entry name" value="LuxR_C_like"/>
    <property type="match status" value="1"/>
</dbReference>
<accession>A0A4Z1BK29</accession>
<dbReference type="PRINTS" id="PR00038">
    <property type="entry name" value="HTHLUXR"/>
</dbReference>
<feature type="domain" description="Response regulatory" evidence="5">
    <location>
        <begin position="5"/>
        <end position="123"/>
    </location>
</feature>
<dbReference type="CDD" id="cd17535">
    <property type="entry name" value="REC_NarL-like"/>
    <property type="match status" value="1"/>
</dbReference>
<dbReference type="Pfam" id="PF00196">
    <property type="entry name" value="GerE"/>
    <property type="match status" value="1"/>
</dbReference>
<gene>
    <name evidence="6" type="ORF">E4J94_15885</name>
</gene>
<evidence type="ECO:0000313" key="7">
    <source>
        <dbReference type="Proteomes" id="UP000297998"/>
    </source>
</evidence>
<dbReference type="Gene3D" id="1.10.10.10">
    <property type="entry name" value="Winged helix-like DNA-binding domain superfamily/Winged helix DNA-binding domain"/>
    <property type="match status" value="1"/>
</dbReference>
<dbReference type="PROSITE" id="PS50110">
    <property type="entry name" value="RESPONSE_REGULATORY"/>
    <property type="match status" value="1"/>
</dbReference>
<dbReference type="Proteomes" id="UP000297998">
    <property type="component" value="Unassembled WGS sequence"/>
</dbReference>
<dbReference type="InterPro" id="IPR039420">
    <property type="entry name" value="WalR-like"/>
</dbReference>
<dbReference type="SMART" id="SM00421">
    <property type="entry name" value="HTH_LUXR"/>
    <property type="match status" value="1"/>
</dbReference>
<organism evidence="6 7">
    <name type="scientific">Empedobacter tilapiae</name>
    <dbReference type="NCBI Taxonomy" id="2491114"/>
    <lineage>
        <taxon>Bacteria</taxon>
        <taxon>Pseudomonadati</taxon>
        <taxon>Bacteroidota</taxon>
        <taxon>Flavobacteriia</taxon>
        <taxon>Flavobacteriales</taxon>
        <taxon>Weeksellaceae</taxon>
        <taxon>Empedobacter</taxon>
    </lineage>
</organism>
<dbReference type="GO" id="GO:0003677">
    <property type="term" value="F:DNA binding"/>
    <property type="evidence" value="ECO:0007669"/>
    <property type="project" value="UniProtKB-KW"/>
</dbReference>
<feature type="domain" description="HTH luxR-type" evidence="4">
    <location>
        <begin position="148"/>
        <end position="213"/>
    </location>
</feature>
<evidence type="ECO:0000259" key="4">
    <source>
        <dbReference type="PROSITE" id="PS50043"/>
    </source>
</evidence>
<dbReference type="EMBL" id="SRPE01000014">
    <property type="protein sequence ID" value="TGN22525.1"/>
    <property type="molecule type" value="Genomic_DNA"/>
</dbReference>
<feature type="modified residue" description="4-aspartylphosphate" evidence="3">
    <location>
        <position position="58"/>
    </location>
</feature>
<dbReference type="PROSITE" id="PS50043">
    <property type="entry name" value="HTH_LUXR_2"/>
    <property type="match status" value="1"/>
</dbReference>
<evidence type="ECO:0000256" key="1">
    <source>
        <dbReference type="ARBA" id="ARBA00022553"/>
    </source>
</evidence>
<dbReference type="OrthoDB" id="9797341at2"/>
<dbReference type="SUPFAM" id="SSF52172">
    <property type="entry name" value="CheY-like"/>
    <property type="match status" value="1"/>
</dbReference>
<keyword evidence="1 3" id="KW-0597">Phosphoprotein</keyword>
<dbReference type="InterPro" id="IPR000792">
    <property type="entry name" value="Tscrpt_reg_LuxR_C"/>
</dbReference>
<reference evidence="6 7" key="1">
    <citation type="submission" date="2019-03" db="EMBL/GenBank/DDBJ databases">
        <title>Empedobacter tilapiae sp. nov., isolated from an intestine of Nile tilapia Oreochromis niloticus.</title>
        <authorList>
            <person name="Kim Y.-O."/>
            <person name="Yoon J.-H."/>
        </authorList>
    </citation>
    <scope>NUCLEOTIDE SEQUENCE [LARGE SCALE GENOMIC DNA]</scope>
    <source>
        <strain evidence="6 7">MRS2</strain>
    </source>
</reference>
<evidence type="ECO:0000256" key="2">
    <source>
        <dbReference type="ARBA" id="ARBA00023125"/>
    </source>
</evidence>
<dbReference type="GO" id="GO:0000160">
    <property type="term" value="P:phosphorelay signal transduction system"/>
    <property type="evidence" value="ECO:0007669"/>
    <property type="project" value="InterPro"/>
</dbReference>